<protein>
    <submittedName>
        <fullName evidence="2">Uncharacterized protein</fullName>
    </submittedName>
</protein>
<keyword evidence="3" id="KW-1185">Reference proteome</keyword>
<feature type="compositionally biased region" description="Polar residues" evidence="1">
    <location>
        <begin position="8"/>
        <end position="26"/>
    </location>
</feature>
<dbReference type="AlphaFoldDB" id="A0A8T0V7P9"/>
<dbReference type="EMBL" id="CM029041">
    <property type="protein sequence ID" value="KAG2628029.1"/>
    <property type="molecule type" value="Genomic_DNA"/>
</dbReference>
<proteinExistence type="predicted"/>
<feature type="region of interest" description="Disordered" evidence="1">
    <location>
        <begin position="69"/>
        <end position="106"/>
    </location>
</feature>
<evidence type="ECO:0000313" key="2">
    <source>
        <dbReference type="EMBL" id="KAG2628029.1"/>
    </source>
</evidence>
<name>A0A8T0V7P9_PANVG</name>
<reference evidence="2" key="1">
    <citation type="submission" date="2020-05" db="EMBL/GenBank/DDBJ databases">
        <title>WGS assembly of Panicum virgatum.</title>
        <authorList>
            <person name="Lovell J.T."/>
            <person name="Jenkins J."/>
            <person name="Shu S."/>
            <person name="Juenger T.E."/>
            <person name="Schmutz J."/>
        </authorList>
    </citation>
    <scope>NUCLEOTIDE SEQUENCE</scope>
    <source>
        <strain evidence="2">AP13</strain>
    </source>
</reference>
<organism evidence="2 3">
    <name type="scientific">Panicum virgatum</name>
    <name type="common">Blackwell switchgrass</name>
    <dbReference type="NCBI Taxonomy" id="38727"/>
    <lineage>
        <taxon>Eukaryota</taxon>
        <taxon>Viridiplantae</taxon>
        <taxon>Streptophyta</taxon>
        <taxon>Embryophyta</taxon>
        <taxon>Tracheophyta</taxon>
        <taxon>Spermatophyta</taxon>
        <taxon>Magnoliopsida</taxon>
        <taxon>Liliopsida</taxon>
        <taxon>Poales</taxon>
        <taxon>Poaceae</taxon>
        <taxon>PACMAD clade</taxon>
        <taxon>Panicoideae</taxon>
        <taxon>Panicodae</taxon>
        <taxon>Paniceae</taxon>
        <taxon>Panicinae</taxon>
        <taxon>Panicum</taxon>
        <taxon>Panicum sect. Hiantes</taxon>
    </lineage>
</organism>
<evidence type="ECO:0000256" key="1">
    <source>
        <dbReference type="SAM" id="MobiDB-lite"/>
    </source>
</evidence>
<feature type="region of interest" description="Disordered" evidence="1">
    <location>
        <begin position="1"/>
        <end position="46"/>
    </location>
</feature>
<comment type="caution">
    <text evidence="2">The sequence shown here is derived from an EMBL/GenBank/DDBJ whole genome shotgun (WGS) entry which is preliminary data.</text>
</comment>
<sequence length="136" mass="14227">MCAPPSRSPNARTCRHGSSTARSLATSRPHDVTSGARGTTVRMPASNRARAGGAVCRYLHSQRRILGTGGARTAARGKLPAPRGTVERAGNTAGWRPTLPAASPTLADRGAGGVHGSHQACFVVFCKRISQYIPRV</sequence>
<dbReference type="Proteomes" id="UP000823388">
    <property type="component" value="Chromosome 3K"/>
</dbReference>
<accession>A0A8T0V7P9</accession>
<gene>
    <name evidence="2" type="ORF">PVAP13_3KG267668</name>
</gene>
<evidence type="ECO:0000313" key="3">
    <source>
        <dbReference type="Proteomes" id="UP000823388"/>
    </source>
</evidence>